<dbReference type="PROSITE" id="PS00136">
    <property type="entry name" value="SUBTILASE_ASP"/>
    <property type="match status" value="1"/>
</dbReference>
<gene>
    <name evidence="10" type="ORF">B0T10DRAFT_463030</name>
</gene>
<dbReference type="PRINTS" id="PR00723">
    <property type="entry name" value="SUBTILISIN"/>
</dbReference>
<evidence type="ECO:0000313" key="10">
    <source>
        <dbReference type="EMBL" id="KAH6884149.1"/>
    </source>
</evidence>
<dbReference type="SMART" id="SM00248">
    <property type="entry name" value="ANK"/>
    <property type="match status" value="8"/>
</dbReference>
<protein>
    <submittedName>
        <fullName evidence="10">Peptidase S8/S53 domain-containing protein</fullName>
    </submittedName>
</protein>
<proteinExistence type="inferred from homology"/>
<keyword evidence="3 7" id="KW-0378">Hydrolase</keyword>
<dbReference type="PROSITE" id="PS50088">
    <property type="entry name" value="ANK_REPEAT"/>
    <property type="match status" value="5"/>
</dbReference>
<feature type="repeat" description="ANK" evidence="6">
    <location>
        <begin position="282"/>
        <end position="314"/>
    </location>
</feature>
<keyword evidence="11" id="KW-1185">Reference proteome</keyword>
<accession>A0A9P8VXS9</accession>
<dbReference type="EMBL" id="JAGPYM010000021">
    <property type="protein sequence ID" value="KAH6884149.1"/>
    <property type="molecule type" value="Genomic_DNA"/>
</dbReference>
<organism evidence="10 11">
    <name type="scientific">Thelonectria olida</name>
    <dbReference type="NCBI Taxonomy" id="1576542"/>
    <lineage>
        <taxon>Eukaryota</taxon>
        <taxon>Fungi</taxon>
        <taxon>Dikarya</taxon>
        <taxon>Ascomycota</taxon>
        <taxon>Pezizomycotina</taxon>
        <taxon>Sordariomycetes</taxon>
        <taxon>Hypocreomycetidae</taxon>
        <taxon>Hypocreales</taxon>
        <taxon>Nectriaceae</taxon>
        <taxon>Thelonectria</taxon>
    </lineage>
</organism>
<feature type="active site" description="Charge relay system" evidence="7">
    <location>
        <position position="663"/>
    </location>
</feature>
<dbReference type="InterPro" id="IPR023827">
    <property type="entry name" value="Peptidase_S8_Asp-AS"/>
</dbReference>
<feature type="domain" description="Peptidase S8/S53" evidence="9">
    <location>
        <begin position="444"/>
        <end position="691"/>
    </location>
</feature>
<evidence type="ECO:0000256" key="7">
    <source>
        <dbReference type="PROSITE-ProRule" id="PRU01240"/>
    </source>
</evidence>
<evidence type="ECO:0000313" key="11">
    <source>
        <dbReference type="Proteomes" id="UP000777438"/>
    </source>
</evidence>
<feature type="active site" description="Charge relay system" evidence="7">
    <location>
        <position position="450"/>
    </location>
</feature>
<dbReference type="PROSITE" id="PS50297">
    <property type="entry name" value="ANK_REP_REGION"/>
    <property type="match status" value="4"/>
</dbReference>
<feature type="repeat" description="ANK" evidence="6">
    <location>
        <begin position="315"/>
        <end position="347"/>
    </location>
</feature>
<dbReference type="Gene3D" id="3.40.50.200">
    <property type="entry name" value="Peptidase S8/S53 domain"/>
    <property type="match status" value="1"/>
</dbReference>
<dbReference type="Proteomes" id="UP000777438">
    <property type="component" value="Unassembled WGS sequence"/>
</dbReference>
<keyword evidence="2" id="KW-0677">Repeat</keyword>
<evidence type="ECO:0000256" key="4">
    <source>
        <dbReference type="ARBA" id="ARBA00022825"/>
    </source>
</evidence>
<dbReference type="AlphaFoldDB" id="A0A9P8VXS9"/>
<sequence>MPSQRTASFFRENNLNPEVDRADRSDAIHLAILNQRFQIVEELLELYPDPEDCLNAKARTAPNKGRTPLHHAAKLGRTMIVKRLLARNADVDATSLNKRTALIFATEAQHSEIVNLLLDKGANVNAHSNRKTDKLCALHIAARLESLDIILNLLRCGANLTLCTADGDTPLHIAVRECREPAAALLLFHGASPMALNKNGVSPRSLIDNLPKRERKKFERLFYRASVTPERNLGAFLEKHVVPNSRLDISAALHWAIEENQEAVVACLLHIDSHAANAIDSTGLYPLHHAASSGFQQCVLVLLEKGADVDSKTRAAWTPLMLAAKMGHKKACQTLLEHDASRTAENDDGNTAWQVSESSGHPLAMLLEASAAADGDADAEDTQWPEGELYSSSDGVHGISSMSSPQNPKHIEDFLASLERTWYKIGWTAEDDEISSDRKWHGPVKIAVLDTGIDLDHESFLEPAQRRTKAGKNAMNVAPEYREKPQRERIKTCKNFIGGSKEDVSDLDGHGTHVAGLIMSIAPRAELYIAKVESKFAAGERCNCPVEEAVKWATEQAVDIITMSLGFSQERYELAEALREANHKGIIVFAAASNHGNRRLIAWPARDRDLAICVTSGDEYNRPSKFAPSPNRSLPMLITHGENVYSQWPTSLGGGFRRMSGTSVSTPIAAGMAAMILAFLNKTNEWDEKKKREWLDWSKERSIRSTAGMRRVLERMCRNSERLVVLSAELMWEQNPKFLDLQVLSNLGIYEADDR</sequence>
<dbReference type="GO" id="GO:0004252">
    <property type="term" value="F:serine-type endopeptidase activity"/>
    <property type="evidence" value="ECO:0007669"/>
    <property type="project" value="UniProtKB-UniRule"/>
</dbReference>
<keyword evidence="4 7" id="KW-0720">Serine protease</keyword>
<dbReference type="PROSITE" id="PS51892">
    <property type="entry name" value="SUBTILASE"/>
    <property type="match status" value="1"/>
</dbReference>
<dbReference type="GO" id="GO:0006508">
    <property type="term" value="P:proteolysis"/>
    <property type="evidence" value="ECO:0007669"/>
    <property type="project" value="UniProtKB-KW"/>
</dbReference>
<dbReference type="Pfam" id="PF12796">
    <property type="entry name" value="Ank_2"/>
    <property type="match status" value="3"/>
</dbReference>
<dbReference type="InterPro" id="IPR002110">
    <property type="entry name" value="Ankyrin_rpt"/>
</dbReference>
<evidence type="ECO:0000256" key="3">
    <source>
        <dbReference type="ARBA" id="ARBA00022801"/>
    </source>
</evidence>
<evidence type="ECO:0000259" key="9">
    <source>
        <dbReference type="Pfam" id="PF00082"/>
    </source>
</evidence>
<dbReference type="PROSITE" id="PS00138">
    <property type="entry name" value="SUBTILASE_SER"/>
    <property type="match status" value="1"/>
</dbReference>
<dbReference type="SUPFAM" id="SSF48403">
    <property type="entry name" value="Ankyrin repeat"/>
    <property type="match status" value="1"/>
</dbReference>
<reference evidence="10 11" key="1">
    <citation type="journal article" date="2021" name="Nat. Commun.">
        <title>Genetic determinants of endophytism in the Arabidopsis root mycobiome.</title>
        <authorList>
            <person name="Mesny F."/>
            <person name="Miyauchi S."/>
            <person name="Thiergart T."/>
            <person name="Pickel B."/>
            <person name="Atanasova L."/>
            <person name="Karlsson M."/>
            <person name="Huettel B."/>
            <person name="Barry K.W."/>
            <person name="Haridas S."/>
            <person name="Chen C."/>
            <person name="Bauer D."/>
            <person name="Andreopoulos W."/>
            <person name="Pangilinan J."/>
            <person name="LaButti K."/>
            <person name="Riley R."/>
            <person name="Lipzen A."/>
            <person name="Clum A."/>
            <person name="Drula E."/>
            <person name="Henrissat B."/>
            <person name="Kohler A."/>
            <person name="Grigoriev I.V."/>
            <person name="Martin F.M."/>
            <person name="Hacquard S."/>
        </authorList>
    </citation>
    <scope>NUCLEOTIDE SEQUENCE [LARGE SCALE GENOMIC DNA]</scope>
    <source>
        <strain evidence="10 11">MPI-CAGE-CH-0241</strain>
    </source>
</reference>
<evidence type="ECO:0000256" key="5">
    <source>
        <dbReference type="ARBA" id="ARBA00023043"/>
    </source>
</evidence>
<dbReference type="InterPro" id="IPR036852">
    <property type="entry name" value="Peptidase_S8/S53_dom_sf"/>
</dbReference>
<dbReference type="PANTHER" id="PTHR24198:SF165">
    <property type="entry name" value="ANKYRIN REPEAT-CONTAINING PROTEIN-RELATED"/>
    <property type="match status" value="1"/>
</dbReference>
<dbReference type="PANTHER" id="PTHR24198">
    <property type="entry name" value="ANKYRIN REPEAT AND PROTEIN KINASE DOMAIN-CONTAINING PROTEIN"/>
    <property type="match status" value="1"/>
</dbReference>
<dbReference type="InterPro" id="IPR015500">
    <property type="entry name" value="Peptidase_S8_subtilisin-rel"/>
</dbReference>
<dbReference type="InterPro" id="IPR036770">
    <property type="entry name" value="Ankyrin_rpt-contain_sf"/>
</dbReference>
<dbReference type="Pfam" id="PF00082">
    <property type="entry name" value="Peptidase_S8"/>
    <property type="match status" value="1"/>
</dbReference>
<evidence type="ECO:0000256" key="8">
    <source>
        <dbReference type="RuleBase" id="RU003355"/>
    </source>
</evidence>
<dbReference type="InterPro" id="IPR000209">
    <property type="entry name" value="Peptidase_S8/S53_dom"/>
</dbReference>
<comment type="similarity">
    <text evidence="7 8">Belongs to the peptidase S8 family.</text>
</comment>
<feature type="repeat" description="ANK" evidence="6">
    <location>
        <begin position="166"/>
        <end position="198"/>
    </location>
</feature>
<comment type="caution">
    <text evidence="10">The sequence shown here is derived from an EMBL/GenBank/DDBJ whole genome shotgun (WGS) entry which is preliminary data.</text>
</comment>
<dbReference type="InterPro" id="IPR023828">
    <property type="entry name" value="Peptidase_S8_Ser-AS"/>
</dbReference>
<evidence type="ECO:0000256" key="2">
    <source>
        <dbReference type="ARBA" id="ARBA00022737"/>
    </source>
</evidence>
<feature type="repeat" description="ANK" evidence="6">
    <location>
        <begin position="97"/>
        <end position="129"/>
    </location>
</feature>
<feature type="active site" description="Charge relay system" evidence="7">
    <location>
        <position position="510"/>
    </location>
</feature>
<dbReference type="Gene3D" id="1.25.40.20">
    <property type="entry name" value="Ankyrin repeat-containing domain"/>
    <property type="match status" value="3"/>
</dbReference>
<keyword evidence="1 7" id="KW-0645">Protease</keyword>
<dbReference type="OrthoDB" id="206201at2759"/>
<dbReference type="PRINTS" id="PR01415">
    <property type="entry name" value="ANKYRIN"/>
</dbReference>
<evidence type="ECO:0000256" key="6">
    <source>
        <dbReference type="PROSITE-ProRule" id="PRU00023"/>
    </source>
</evidence>
<name>A0A9P8VXS9_9HYPO</name>
<evidence type="ECO:0000256" key="1">
    <source>
        <dbReference type="ARBA" id="ARBA00022670"/>
    </source>
</evidence>
<keyword evidence="5 6" id="KW-0040">ANK repeat</keyword>
<dbReference type="SUPFAM" id="SSF52743">
    <property type="entry name" value="Subtilisin-like"/>
    <property type="match status" value="1"/>
</dbReference>
<dbReference type="Pfam" id="PF00023">
    <property type="entry name" value="Ank"/>
    <property type="match status" value="1"/>
</dbReference>
<feature type="repeat" description="ANK" evidence="6">
    <location>
        <begin position="64"/>
        <end position="96"/>
    </location>
</feature>